<organism evidence="2 3">
    <name type="scientific">Cohnella yongneupensis</name>
    <dbReference type="NCBI Taxonomy" id="425006"/>
    <lineage>
        <taxon>Bacteria</taxon>
        <taxon>Bacillati</taxon>
        <taxon>Bacillota</taxon>
        <taxon>Bacilli</taxon>
        <taxon>Bacillales</taxon>
        <taxon>Paenibacillaceae</taxon>
        <taxon>Cohnella</taxon>
    </lineage>
</organism>
<name>A0ABW0R9N9_9BACL</name>
<dbReference type="RefSeq" id="WP_378114545.1">
    <property type="nucleotide sequence ID" value="NZ_JBHSNC010000058.1"/>
</dbReference>
<evidence type="ECO:0000313" key="2">
    <source>
        <dbReference type="EMBL" id="MFC5532557.1"/>
    </source>
</evidence>
<evidence type="ECO:0000313" key="3">
    <source>
        <dbReference type="Proteomes" id="UP001596108"/>
    </source>
</evidence>
<feature type="transmembrane region" description="Helical" evidence="1">
    <location>
        <begin position="73"/>
        <end position="95"/>
    </location>
</feature>
<gene>
    <name evidence="2" type="ORF">ACFPQ4_24325</name>
</gene>
<dbReference type="InterPro" id="IPR024563">
    <property type="entry name" value="YqhR"/>
</dbReference>
<reference evidence="3" key="1">
    <citation type="journal article" date="2019" name="Int. J. Syst. Evol. Microbiol.">
        <title>The Global Catalogue of Microorganisms (GCM) 10K type strain sequencing project: providing services to taxonomists for standard genome sequencing and annotation.</title>
        <authorList>
            <consortium name="The Broad Institute Genomics Platform"/>
            <consortium name="The Broad Institute Genome Sequencing Center for Infectious Disease"/>
            <person name="Wu L."/>
            <person name="Ma J."/>
        </authorList>
    </citation>
    <scope>NUCLEOTIDE SEQUENCE [LARGE SCALE GENOMIC DNA]</scope>
    <source>
        <strain evidence="3">CGMCC 1.18578</strain>
    </source>
</reference>
<keyword evidence="1" id="KW-0812">Transmembrane</keyword>
<feature type="transmembrane region" description="Helical" evidence="1">
    <location>
        <begin position="140"/>
        <end position="161"/>
    </location>
</feature>
<keyword evidence="1" id="KW-0472">Membrane</keyword>
<keyword evidence="1" id="KW-1133">Transmembrane helix</keyword>
<keyword evidence="3" id="KW-1185">Reference proteome</keyword>
<dbReference type="Proteomes" id="UP001596108">
    <property type="component" value="Unassembled WGS sequence"/>
</dbReference>
<protein>
    <submittedName>
        <fullName evidence="2">YqhR family membrane protein</fullName>
    </submittedName>
</protein>
<feature type="transmembrane region" description="Helical" evidence="1">
    <location>
        <begin position="20"/>
        <end position="42"/>
    </location>
</feature>
<comment type="caution">
    <text evidence="2">The sequence shown here is derived from an EMBL/GenBank/DDBJ whole genome shotgun (WGS) entry which is preliminary data.</text>
</comment>
<accession>A0ABW0R9N9</accession>
<sequence length="182" mass="20209">MAAQQSDGKQDRRKDDGNTITAKALLHSLKIGLFAGIIWGLVRWLATGLNFTQVTQAYLLDPFVSRQLLGSGWWQFAGWIAFIVMSVLAAVVYWLVLGKLRGPWPGLAFGAVWWGVFYALIGPMIGAVPPLRTIGWDSMVADFCLYVVWGLFIGFSISFELHDEMQREPTKKSAQSSPQPST</sequence>
<dbReference type="Pfam" id="PF11085">
    <property type="entry name" value="YqhR"/>
    <property type="match status" value="1"/>
</dbReference>
<feature type="transmembrane region" description="Helical" evidence="1">
    <location>
        <begin position="107"/>
        <end position="128"/>
    </location>
</feature>
<evidence type="ECO:0000256" key="1">
    <source>
        <dbReference type="SAM" id="Phobius"/>
    </source>
</evidence>
<proteinExistence type="predicted"/>
<dbReference type="EMBL" id="JBHSNC010000058">
    <property type="protein sequence ID" value="MFC5532557.1"/>
    <property type="molecule type" value="Genomic_DNA"/>
</dbReference>